<dbReference type="InterPro" id="IPR001810">
    <property type="entry name" value="F-box_dom"/>
</dbReference>
<keyword evidence="1" id="KW-0732">Signal</keyword>
<evidence type="ECO:0000313" key="4">
    <source>
        <dbReference type="Proteomes" id="UP000008062"/>
    </source>
</evidence>
<protein>
    <recommendedName>
        <fullName evidence="2">F-box domain-containing protein</fullName>
    </recommendedName>
</protein>
<proteinExistence type="predicted"/>
<dbReference type="EMBL" id="CM001196">
    <property type="protein sequence ID" value="EGP92105.1"/>
    <property type="molecule type" value="Genomic_DNA"/>
</dbReference>
<dbReference type="HOGENOM" id="CLU_028550_0_0_1"/>
<dbReference type="AlphaFoldDB" id="F9X0E4"/>
<gene>
    <name evidence="3" type="ORF">MYCGRDRAFT_107498</name>
</gene>
<dbReference type="InParanoid" id="F9X0E4"/>
<organism evidence="3 4">
    <name type="scientific">Zymoseptoria tritici (strain CBS 115943 / IPO323)</name>
    <name type="common">Speckled leaf blotch fungus</name>
    <name type="synonym">Septoria tritici</name>
    <dbReference type="NCBI Taxonomy" id="336722"/>
    <lineage>
        <taxon>Eukaryota</taxon>
        <taxon>Fungi</taxon>
        <taxon>Dikarya</taxon>
        <taxon>Ascomycota</taxon>
        <taxon>Pezizomycotina</taxon>
        <taxon>Dothideomycetes</taxon>
        <taxon>Dothideomycetidae</taxon>
        <taxon>Mycosphaerellales</taxon>
        <taxon>Mycosphaerellaceae</taxon>
        <taxon>Zymoseptoria</taxon>
    </lineage>
</organism>
<dbReference type="GeneID" id="13395262"/>
<dbReference type="Proteomes" id="UP000008062">
    <property type="component" value="Chromosome 1"/>
</dbReference>
<feature type="domain" description="F-box" evidence="2">
    <location>
        <begin position="52"/>
        <end position="84"/>
    </location>
</feature>
<accession>F9X0E4</accession>
<dbReference type="eggNOG" id="ENOG502T1HU">
    <property type="taxonomic scope" value="Eukaryota"/>
</dbReference>
<evidence type="ECO:0000256" key="1">
    <source>
        <dbReference type="SAM" id="SignalP"/>
    </source>
</evidence>
<evidence type="ECO:0000313" key="3">
    <source>
        <dbReference type="EMBL" id="EGP92105.1"/>
    </source>
</evidence>
<feature type="signal peptide" evidence="1">
    <location>
        <begin position="1"/>
        <end position="24"/>
    </location>
</feature>
<dbReference type="SUPFAM" id="SSF82171">
    <property type="entry name" value="DPP6 N-terminal domain-like"/>
    <property type="match status" value="1"/>
</dbReference>
<dbReference type="OMA" id="ATGHYIC"/>
<dbReference type="SUPFAM" id="SSF81383">
    <property type="entry name" value="F-box domain"/>
    <property type="match status" value="1"/>
</dbReference>
<dbReference type="CDD" id="cd09917">
    <property type="entry name" value="F-box_SF"/>
    <property type="match status" value="1"/>
</dbReference>
<dbReference type="Gene3D" id="1.20.1280.50">
    <property type="match status" value="1"/>
</dbReference>
<dbReference type="KEGG" id="ztr:MYCGRDRAFT_107498"/>
<evidence type="ECO:0000259" key="2">
    <source>
        <dbReference type="Pfam" id="PF12937"/>
    </source>
</evidence>
<sequence length="546" mass="61111">MPILREGNFLFSPLFLSFFSPSLLLPDRSHSTMPQSLERVVSVRQTSSAATALPLELQQHVFSYLEPKSFYAARKTCRWWQFAATAAVPLAKQLRRMPILPLVDAASSTPRELEDLYSEATRTLMIGVHAERAYDTPGSLTKAGKLGIHIHARVVATPDGNRTVVLNGRSIELYDTSGDERILISQRTINDLKETVGNGPWLKVQPNDSNELSLSPDGRLLAIAQERTIQIYDLLDTPDSFTVNEYLSSATGHYISGLEFEQNNHLLRVQLSGKGTVLYLGSPPSSDNEIATITHWKSKLGLRNTFLDSALLSLPTSSESESTFPSRISGIQLLRPFQNGHLFAGQLHASTSPSCYILFHLSPSTTTPTLLARSESFLSSWDYTLHTAASQIGGMGLWENMPSAHEHHARFAVGLSKDEKEDGWLVVVEKDKKRIRPRALSQVFVYKIPGSEILRRTIEQAERERRTRTAKEKFLEMLEGQQDEEEQLERVQFTVPRLPLCLTTLQGEVTRLSIEMDDMSADKERRATVVASTADTTRTWVLNECC</sequence>
<dbReference type="InterPro" id="IPR036047">
    <property type="entry name" value="F-box-like_dom_sf"/>
</dbReference>
<dbReference type="Pfam" id="PF12937">
    <property type="entry name" value="F-box-like"/>
    <property type="match status" value="1"/>
</dbReference>
<dbReference type="VEuPathDB" id="FungiDB:ZTRI_1.1496"/>
<dbReference type="OrthoDB" id="5126814at2759"/>
<dbReference type="RefSeq" id="XP_003857129.1">
    <property type="nucleotide sequence ID" value="XM_003857081.1"/>
</dbReference>
<reference evidence="3 4" key="1">
    <citation type="journal article" date="2011" name="PLoS Genet.">
        <title>Finished genome of the fungal wheat pathogen Mycosphaerella graminicola reveals dispensome structure, chromosome plasticity, and stealth pathogenesis.</title>
        <authorList>
            <person name="Goodwin S.B."/>
            <person name="Ben M'barek S."/>
            <person name="Dhillon B."/>
            <person name="Wittenberg A.H.J."/>
            <person name="Crane C.F."/>
            <person name="Hane J.K."/>
            <person name="Foster A.J."/>
            <person name="Van der Lee T.A.J."/>
            <person name="Grimwood J."/>
            <person name="Aerts A."/>
            <person name="Antoniw J."/>
            <person name="Bailey A."/>
            <person name="Bluhm B."/>
            <person name="Bowler J."/>
            <person name="Bristow J."/>
            <person name="van der Burgt A."/>
            <person name="Canto-Canche B."/>
            <person name="Churchill A.C.L."/>
            <person name="Conde-Ferraez L."/>
            <person name="Cools H.J."/>
            <person name="Coutinho P.M."/>
            <person name="Csukai M."/>
            <person name="Dehal P."/>
            <person name="De Wit P."/>
            <person name="Donzelli B."/>
            <person name="van de Geest H.C."/>
            <person name="van Ham R.C.H.J."/>
            <person name="Hammond-Kosack K.E."/>
            <person name="Henrissat B."/>
            <person name="Kilian A."/>
            <person name="Kobayashi A.K."/>
            <person name="Koopmann E."/>
            <person name="Kourmpetis Y."/>
            <person name="Kuzniar A."/>
            <person name="Lindquist E."/>
            <person name="Lombard V."/>
            <person name="Maliepaard C."/>
            <person name="Martins N."/>
            <person name="Mehrabi R."/>
            <person name="Nap J.P.H."/>
            <person name="Ponomarenko A."/>
            <person name="Rudd J.J."/>
            <person name="Salamov A."/>
            <person name="Schmutz J."/>
            <person name="Schouten H.J."/>
            <person name="Shapiro H."/>
            <person name="Stergiopoulos I."/>
            <person name="Torriani S.F.F."/>
            <person name="Tu H."/>
            <person name="de Vries R.P."/>
            <person name="Waalwijk C."/>
            <person name="Ware S.B."/>
            <person name="Wiebenga A."/>
            <person name="Zwiers L.-H."/>
            <person name="Oliver R.P."/>
            <person name="Grigoriev I.V."/>
            <person name="Kema G.H.J."/>
        </authorList>
    </citation>
    <scope>NUCLEOTIDE SEQUENCE [LARGE SCALE GENOMIC DNA]</scope>
    <source>
        <strain evidence="4">CBS 115943 / IPO323</strain>
    </source>
</reference>
<feature type="chain" id="PRO_5003395451" description="F-box domain-containing protein" evidence="1">
    <location>
        <begin position="25"/>
        <end position="546"/>
    </location>
</feature>
<name>F9X0E4_ZYMTI</name>
<keyword evidence="4" id="KW-1185">Reference proteome</keyword>